<proteinExistence type="inferred from homology"/>
<dbReference type="GO" id="GO:0000151">
    <property type="term" value="C:ubiquitin ligase complex"/>
    <property type="evidence" value="ECO:0007669"/>
    <property type="project" value="InterPro"/>
</dbReference>
<dbReference type="InterPro" id="IPR045132">
    <property type="entry name" value="UBE4"/>
</dbReference>
<comment type="similarity">
    <text evidence="5">Belongs to the ubiquitin conjugation factor E4 family.</text>
</comment>
<evidence type="ECO:0000256" key="7">
    <source>
        <dbReference type="ARBA" id="ARBA00022490"/>
    </source>
</evidence>
<dbReference type="Gene3D" id="3.30.40.10">
    <property type="entry name" value="Zinc/RING finger domain, C3HC4 (zinc finger)"/>
    <property type="match status" value="1"/>
</dbReference>
<evidence type="ECO:0000259" key="17">
    <source>
        <dbReference type="PROSITE" id="PS51698"/>
    </source>
</evidence>
<evidence type="ECO:0000256" key="5">
    <source>
        <dbReference type="ARBA" id="ARBA00007434"/>
    </source>
</evidence>
<dbReference type="AlphaFoldDB" id="A0A448WJQ3"/>
<dbReference type="GO" id="GO:0006511">
    <property type="term" value="P:ubiquitin-dependent protein catabolic process"/>
    <property type="evidence" value="ECO:0007669"/>
    <property type="project" value="UniProtKB-ARBA"/>
</dbReference>
<comment type="pathway">
    <text evidence="4">Protein modification; protein ubiquitination.</text>
</comment>
<reference evidence="18" key="1">
    <citation type="submission" date="2018-11" db="EMBL/GenBank/DDBJ databases">
        <authorList>
            <consortium name="Pathogen Informatics"/>
        </authorList>
    </citation>
    <scope>NUCLEOTIDE SEQUENCE</scope>
</reference>
<dbReference type="GO" id="GO:0005737">
    <property type="term" value="C:cytoplasm"/>
    <property type="evidence" value="ECO:0007669"/>
    <property type="project" value="UniProtKB-SubCell"/>
</dbReference>
<dbReference type="EC" id="2.3.2.27" evidence="6"/>
<evidence type="ECO:0000256" key="15">
    <source>
        <dbReference type="ARBA" id="ARBA00081821"/>
    </source>
</evidence>
<keyword evidence="10" id="KW-0833">Ubl conjugation pathway</keyword>
<dbReference type="GO" id="GO:0000209">
    <property type="term" value="P:protein polyubiquitination"/>
    <property type="evidence" value="ECO:0007669"/>
    <property type="project" value="TreeGrafter"/>
</dbReference>
<evidence type="ECO:0000256" key="16">
    <source>
        <dbReference type="ARBA" id="ARBA00083610"/>
    </source>
</evidence>
<evidence type="ECO:0000256" key="4">
    <source>
        <dbReference type="ARBA" id="ARBA00004906"/>
    </source>
</evidence>
<evidence type="ECO:0000256" key="12">
    <source>
        <dbReference type="ARBA" id="ARBA00023242"/>
    </source>
</evidence>
<keyword evidence="8" id="KW-0597">Phosphoprotein</keyword>
<comment type="function">
    <text evidence="13">Ubiquitin-protein ligase that probably functions as an E3 ligase in conjunction with specific E1 and E2 ligases. May also function as an E4 ligase mediating the assembly of polyubiquitin chains on substrates ubiquitinated by another E3 ubiquitin ligase. May regulate myosin assembly in striated muscles together with STUB1 and VCP/p97 by targeting myosin chaperone UNC45B for proteasomal degradation.</text>
</comment>
<evidence type="ECO:0000256" key="2">
    <source>
        <dbReference type="ARBA" id="ARBA00004123"/>
    </source>
</evidence>
<evidence type="ECO:0000256" key="14">
    <source>
        <dbReference type="ARBA" id="ARBA00072779"/>
    </source>
</evidence>
<dbReference type="FunFam" id="3.30.40.10:FF:000060">
    <property type="entry name" value="ubiquitin conjugation factor E4 B"/>
    <property type="match status" value="1"/>
</dbReference>
<comment type="catalytic activity">
    <reaction evidence="1">
        <text>S-ubiquitinyl-[E2 ubiquitin-conjugating enzyme]-L-cysteine + [acceptor protein]-L-lysine = [E2 ubiquitin-conjugating enzyme]-L-cysteine + N(6)-ubiquitinyl-[acceptor protein]-L-lysine.</text>
        <dbReference type="EC" id="2.3.2.27"/>
    </reaction>
</comment>
<evidence type="ECO:0000256" key="8">
    <source>
        <dbReference type="ARBA" id="ARBA00022553"/>
    </source>
</evidence>
<evidence type="ECO:0000313" key="18">
    <source>
        <dbReference type="EMBL" id="VEL13341.1"/>
    </source>
</evidence>
<dbReference type="SUPFAM" id="SSF57850">
    <property type="entry name" value="RING/U-box"/>
    <property type="match status" value="1"/>
</dbReference>
<dbReference type="PANTHER" id="PTHR13931">
    <property type="entry name" value="UBIQUITINATION FACTOR E4"/>
    <property type="match status" value="1"/>
</dbReference>
<evidence type="ECO:0000256" key="3">
    <source>
        <dbReference type="ARBA" id="ARBA00004496"/>
    </source>
</evidence>
<name>A0A448WJQ3_9PLAT</name>
<gene>
    <name evidence="18" type="ORF">PXEA_LOCUS6781</name>
</gene>
<dbReference type="Pfam" id="PF04564">
    <property type="entry name" value="U-box"/>
    <property type="match status" value="1"/>
</dbReference>
<keyword evidence="12" id="KW-0539">Nucleus</keyword>
<accession>A0A448WJQ3</accession>
<evidence type="ECO:0000313" key="19">
    <source>
        <dbReference type="Proteomes" id="UP000784294"/>
    </source>
</evidence>
<protein>
    <recommendedName>
        <fullName evidence="14">Ubiquitin conjugation factor E4 B</fullName>
        <ecNumber evidence="6">2.3.2.27</ecNumber>
    </recommendedName>
    <alternativeName>
        <fullName evidence="16">RING-type E3 ubiquitin transferase E4 B</fullName>
    </alternativeName>
    <alternativeName>
        <fullName evidence="15">Ubiquitin fusion degradation protein 2</fullName>
    </alternativeName>
</protein>
<sequence length="99" mass="11501">MISKNQAEVDYGEIPSEFLDTLMDTLMEDPVMLPGSRAIMDKAMIMRHLLNSETDPFNRQPLQEGDLIPLPELKTRIEAWKREKEAGWRAERADRKQTD</sequence>
<dbReference type="InterPro" id="IPR013083">
    <property type="entry name" value="Znf_RING/FYVE/PHD"/>
</dbReference>
<dbReference type="GO" id="GO:0034450">
    <property type="term" value="F:ubiquitin-ubiquitin ligase activity"/>
    <property type="evidence" value="ECO:0007669"/>
    <property type="project" value="InterPro"/>
</dbReference>
<evidence type="ECO:0000256" key="13">
    <source>
        <dbReference type="ARBA" id="ARBA00056267"/>
    </source>
</evidence>
<evidence type="ECO:0000256" key="10">
    <source>
        <dbReference type="ARBA" id="ARBA00022786"/>
    </source>
</evidence>
<evidence type="ECO:0000256" key="11">
    <source>
        <dbReference type="ARBA" id="ARBA00022990"/>
    </source>
</evidence>
<evidence type="ECO:0000256" key="6">
    <source>
        <dbReference type="ARBA" id="ARBA00012483"/>
    </source>
</evidence>
<dbReference type="PANTHER" id="PTHR13931:SF2">
    <property type="entry name" value="UBIQUITIN CONJUGATION FACTOR E4 B"/>
    <property type="match status" value="1"/>
</dbReference>
<dbReference type="OrthoDB" id="20295at2759"/>
<keyword evidence="11" id="KW-0007">Acetylation</keyword>
<dbReference type="Proteomes" id="UP000784294">
    <property type="component" value="Unassembled WGS sequence"/>
</dbReference>
<comment type="caution">
    <text evidence="18">The sequence shown here is derived from an EMBL/GenBank/DDBJ whole genome shotgun (WGS) entry which is preliminary data.</text>
</comment>
<comment type="subcellular location">
    <subcellularLocation>
        <location evidence="3">Cytoplasm</location>
    </subcellularLocation>
    <subcellularLocation>
        <location evidence="2">Nucleus</location>
    </subcellularLocation>
</comment>
<dbReference type="InterPro" id="IPR003613">
    <property type="entry name" value="Ubox_domain"/>
</dbReference>
<dbReference type="GO" id="GO:0005634">
    <property type="term" value="C:nucleus"/>
    <property type="evidence" value="ECO:0007669"/>
    <property type="project" value="UniProtKB-SubCell"/>
</dbReference>
<feature type="domain" description="U-box" evidence="17">
    <location>
        <begin position="13"/>
        <end position="87"/>
    </location>
</feature>
<keyword evidence="7" id="KW-0963">Cytoplasm</keyword>
<evidence type="ECO:0000256" key="1">
    <source>
        <dbReference type="ARBA" id="ARBA00000900"/>
    </source>
</evidence>
<keyword evidence="9" id="KW-0808">Transferase</keyword>
<organism evidence="18 19">
    <name type="scientific">Protopolystoma xenopodis</name>
    <dbReference type="NCBI Taxonomy" id="117903"/>
    <lineage>
        <taxon>Eukaryota</taxon>
        <taxon>Metazoa</taxon>
        <taxon>Spiralia</taxon>
        <taxon>Lophotrochozoa</taxon>
        <taxon>Platyhelminthes</taxon>
        <taxon>Monogenea</taxon>
        <taxon>Polyopisthocotylea</taxon>
        <taxon>Polystomatidea</taxon>
        <taxon>Polystomatidae</taxon>
        <taxon>Protopolystoma</taxon>
    </lineage>
</organism>
<dbReference type="EMBL" id="CAAALY010017479">
    <property type="protein sequence ID" value="VEL13341.1"/>
    <property type="molecule type" value="Genomic_DNA"/>
</dbReference>
<dbReference type="GO" id="GO:0036503">
    <property type="term" value="P:ERAD pathway"/>
    <property type="evidence" value="ECO:0007669"/>
    <property type="project" value="InterPro"/>
</dbReference>
<dbReference type="PROSITE" id="PS51698">
    <property type="entry name" value="U_BOX"/>
    <property type="match status" value="1"/>
</dbReference>
<evidence type="ECO:0000256" key="9">
    <source>
        <dbReference type="ARBA" id="ARBA00022679"/>
    </source>
</evidence>
<keyword evidence="19" id="KW-1185">Reference proteome</keyword>
<dbReference type="SMART" id="SM00504">
    <property type="entry name" value="Ubox"/>
    <property type="match status" value="1"/>
</dbReference>